<accession>A0A176VDE1</accession>
<evidence type="ECO:0000313" key="3">
    <source>
        <dbReference type="Proteomes" id="UP000077202"/>
    </source>
</evidence>
<dbReference type="AlphaFoldDB" id="A0A176VDE1"/>
<proteinExistence type="predicted"/>
<comment type="caution">
    <text evidence="2">The sequence shown here is derived from an EMBL/GenBank/DDBJ whole genome shotgun (WGS) entry which is preliminary data.</text>
</comment>
<feature type="region of interest" description="Disordered" evidence="1">
    <location>
        <begin position="110"/>
        <end position="151"/>
    </location>
</feature>
<keyword evidence="3" id="KW-1185">Reference proteome</keyword>
<dbReference type="EMBL" id="LVLJ01003984">
    <property type="protein sequence ID" value="OAE18879.1"/>
    <property type="molecule type" value="Genomic_DNA"/>
</dbReference>
<evidence type="ECO:0000256" key="1">
    <source>
        <dbReference type="SAM" id="MobiDB-lite"/>
    </source>
</evidence>
<evidence type="ECO:0000313" key="2">
    <source>
        <dbReference type="EMBL" id="OAE18879.1"/>
    </source>
</evidence>
<gene>
    <name evidence="2" type="ORF">AXG93_3022s1030</name>
</gene>
<reference evidence="2" key="1">
    <citation type="submission" date="2016-03" db="EMBL/GenBank/DDBJ databases">
        <title>Mechanisms controlling the formation of the plant cell surface in tip-growing cells are functionally conserved among land plants.</title>
        <authorList>
            <person name="Honkanen S."/>
            <person name="Jones V.A."/>
            <person name="Morieri G."/>
            <person name="Champion C."/>
            <person name="Hetherington A.J."/>
            <person name="Kelly S."/>
            <person name="Saint-Marcoux D."/>
            <person name="Proust H."/>
            <person name="Prescott H."/>
            <person name="Dolan L."/>
        </authorList>
    </citation>
    <scope>NUCLEOTIDE SEQUENCE [LARGE SCALE GENOMIC DNA]</scope>
    <source>
        <tissue evidence="2">Whole gametophyte</tissue>
    </source>
</reference>
<organism evidence="2 3">
    <name type="scientific">Marchantia polymorpha subsp. ruderalis</name>
    <dbReference type="NCBI Taxonomy" id="1480154"/>
    <lineage>
        <taxon>Eukaryota</taxon>
        <taxon>Viridiplantae</taxon>
        <taxon>Streptophyta</taxon>
        <taxon>Embryophyta</taxon>
        <taxon>Marchantiophyta</taxon>
        <taxon>Marchantiopsida</taxon>
        <taxon>Marchantiidae</taxon>
        <taxon>Marchantiales</taxon>
        <taxon>Marchantiaceae</taxon>
        <taxon>Marchantia</taxon>
    </lineage>
</organism>
<name>A0A176VDE1_MARPO</name>
<sequence length="322" mass="35744">MLGPCVGNKGDFMFEKDSVKITRAEDFTFVALFRNAQSGTNGWKIADYKDPMRRAIALEVMHILRPQRTTYVTAWQIGFFKRVVKGNRGMGLLTKEEEKRFSKEQEILAIKSNEETEDEDNGRTRVPSQTTARGPVQSRTRTRPKMKANRGVVVSDSLDSTVEKTDAATLATAKDKNNEPTLQVLEGGPSAVGRTVGAITDILATPPLEEEVRCEVAENTSEEIPKESDLRATFEQDCSSLRIVNENVPKITVELCERLEASKGAYVAEVQRVERLIVVVGKRDQLHPEELAKTEGQRAEEARIAEDLPGLLAAAKTGQEEL</sequence>
<protein>
    <submittedName>
        <fullName evidence="2">Uncharacterized protein</fullName>
    </submittedName>
</protein>
<dbReference type="Proteomes" id="UP000077202">
    <property type="component" value="Unassembled WGS sequence"/>
</dbReference>